<dbReference type="SMART" id="SM00490">
    <property type="entry name" value="HELICc"/>
    <property type="match status" value="1"/>
</dbReference>
<evidence type="ECO:0000313" key="8">
    <source>
        <dbReference type="EMBL" id="JAF98099.1"/>
    </source>
</evidence>
<comment type="similarity">
    <text evidence="1">Belongs to the helicase family. RecQ subfamily.</text>
</comment>
<evidence type="ECO:0000256" key="2">
    <source>
        <dbReference type="ARBA" id="ARBA00023125"/>
    </source>
</evidence>
<name>A0A0A9VZS4_LYGHE</name>
<accession>A0A0A9VZS4</accession>
<dbReference type="PANTHER" id="PTHR13710:SF105">
    <property type="entry name" value="ATP-DEPENDENT DNA HELICASE Q1"/>
    <property type="match status" value="1"/>
</dbReference>
<keyword evidence="2" id="KW-0238">DNA-binding</keyword>
<feature type="domain" description="Helicase C-terminal" evidence="7">
    <location>
        <begin position="52"/>
        <end position="161"/>
    </location>
</feature>
<sequence>MTLQSVVKLCSLLYPHDSLHVHSSPNTVPNTLVITASPPPLHSPNTCASVHRILQHLQSTFQIHNGVVIYAKTRRECEGLAQELLLRGWGRVQCYHAGLSASVRKATQRRFQVNDIHILVATLAFGMGIHKPDIRAVLHIGPPDTLEEYVQEIGRGGRDTA</sequence>
<organism evidence="8">
    <name type="scientific">Lygus hesperus</name>
    <name type="common">Western plant bug</name>
    <dbReference type="NCBI Taxonomy" id="30085"/>
    <lineage>
        <taxon>Eukaryota</taxon>
        <taxon>Metazoa</taxon>
        <taxon>Ecdysozoa</taxon>
        <taxon>Arthropoda</taxon>
        <taxon>Hexapoda</taxon>
        <taxon>Insecta</taxon>
        <taxon>Pterygota</taxon>
        <taxon>Neoptera</taxon>
        <taxon>Paraneoptera</taxon>
        <taxon>Hemiptera</taxon>
        <taxon>Heteroptera</taxon>
        <taxon>Panheteroptera</taxon>
        <taxon>Cimicomorpha</taxon>
        <taxon>Miridae</taxon>
        <taxon>Mirini</taxon>
        <taxon>Lygus</taxon>
    </lineage>
</organism>
<dbReference type="GO" id="GO:0009378">
    <property type="term" value="F:four-way junction helicase activity"/>
    <property type="evidence" value="ECO:0007669"/>
    <property type="project" value="TreeGrafter"/>
</dbReference>
<dbReference type="GO" id="GO:0005694">
    <property type="term" value="C:chromosome"/>
    <property type="evidence" value="ECO:0007669"/>
    <property type="project" value="TreeGrafter"/>
</dbReference>
<dbReference type="PROSITE" id="PS51194">
    <property type="entry name" value="HELICASE_CTER"/>
    <property type="match status" value="1"/>
</dbReference>
<reference evidence="8" key="2">
    <citation type="submission" date="2014-07" db="EMBL/GenBank/DDBJ databases">
        <authorList>
            <person name="Hull J."/>
        </authorList>
    </citation>
    <scope>NUCLEOTIDE SEQUENCE</scope>
</reference>
<evidence type="ECO:0000256" key="4">
    <source>
        <dbReference type="ARBA" id="ARBA00034617"/>
    </source>
</evidence>
<dbReference type="GO" id="GO:0043138">
    <property type="term" value="F:3'-5' DNA helicase activity"/>
    <property type="evidence" value="ECO:0007669"/>
    <property type="project" value="UniProtKB-EC"/>
</dbReference>
<dbReference type="EC" id="5.6.2.4" evidence="5"/>
<protein>
    <recommendedName>
        <fullName evidence="5">DNA 3'-5' helicase</fullName>
        <ecNumber evidence="5">5.6.2.4</ecNumber>
    </recommendedName>
    <alternativeName>
        <fullName evidence="6">DNA 3'-5' helicase Q1</fullName>
    </alternativeName>
</protein>
<dbReference type="EMBL" id="GBHO01045504">
    <property type="protein sequence ID" value="JAF98099.1"/>
    <property type="molecule type" value="Transcribed_RNA"/>
</dbReference>
<evidence type="ECO:0000259" key="7">
    <source>
        <dbReference type="PROSITE" id="PS51194"/>
    </source>
</evidence>
<evidence type="ECO:0000256" key="1">
    <source>
        <dbReference type="ARBA" id="ARBA00005446"/>
    </source>
</evidence>
<dbReference type="GO" id="GO:0000724">
    <property type="term" value="P:double-strand break repair via homologous recombination"/>
    <property type="evidence" value="ECO:0007669"/>
    <property type="project" value="TreeGrafter"/>
</dbReference>
<proteinExistence type="inferred from homology"/>
<gene>
    <name evidence="8" type="ORF">CM83_46181</name>
</gene>
<reference evidence="8" key="1">
    <citation type="journal article" date="2014" name="PLoS ONE">
        <title>Transcriptome-Based Identification of ABC Transporters in the Western Tarnished Plant Bug Lygus hesperus.</title>
        <authorList>
            <person name="Hull J.J."/>
            <person name="Chaney K."/>
            <person name="Geib S.M."/>
            <person name="Fabrick J.A."/>
            <person name="Brent C.S."/>
            <person name="Walsh D."/>
            <person name="Lavine L.C."/>
        </authorList>
    </citation>
    <scope>NUCLEOTIDE SEQUENCE</scope>
</reference>
<dbReference type="InterPro" id="IPR027417">
    <property type="entry name" value="P-loop_NTPase"/>
</dbReference>
<comment type="catalytic activity">
    <reaction evidence="4">
        <text>Couples ATP hydrolysis with the unwinding of duplex DNA by translocating in the 3'-5' direction.</text>
        <dbReference type="EC" id="5.6.2.4"/>
    </reaction>
</comment>
<dbReference type="Pfam" id="PF00271">
    <property type="entry name" value="Helicase_C"/>
    <property type="match status" value="1"/>
</dbReference>
<dbReference type="GO" id="GO:0003677">
    <property type="term" value="F:DNA binding"/>
    <property type="evidence" value="ECO:0007669"/>
    <property type="project" value="UniProtKB-KW"/>
</dbReference>
<dbReference type="AlphaFoldDB" id="A0A0A9VZS4"/>
<evidence type="ECO:0000256" key="5">
    <source>
        <dbReference type="ARBA" id="ARBA00034808"/>
    </source>
</evidence>
<dbReference type="SUPFAM" id="SSF52540">
    <property type="entry name" value="P-loop containing nucleoside triphosphate hydrolases"/>
    <property type="match status" value="1"/>
</dbReference>
<dbReference type="InterPro" id="IPR001650">
    <property type="entry name" value="Helicase_C-like"/>
</dbReference>
<dbReference type="PANTHER" id="PTHR13710">
    <property type="entry name" value="DNA HELICASE RECQ FAMILY MEMBER"/>
    <property type="match status" value="1"/>
</dbReference>
<dbReference type="Gene3D" id="3.40.50.300">
    <property type="entry name" value="P-loop containing nucleotide triphosphate hydrolases"/>
    <property type="match status" value="1"/>
</dbReference>
<evidence type="ECO:0000256" key="3">
    <source>
        <dbReference type="ARBA" id="ARBA00023235"/>
    </source>
</evidence>
<evidence type="ECO:0000256" key="6">
    <source>
        <dbReference type="ARBA" id="ARBA00044566"/>
    </source>
</evidence>
<keyword evidence="3" id="KW-0413">Isomerase</keyword>
<dbReference type="GO" id="GO:0005737">
    <property type="term" value="C:cytoplasm"/>
    <property type="evidence" value="ECO:0007669"/>
    <property type="project" value="TreeGrafter"/>
</dbReference>